<evidence type="ECO:0000313" key="4">
    <source>
        <dbReference type="EMBL" id="KAF3804215.1"/>
    </source>
</evidence>
<dbReference type="SUPFAM" id="SSF48452">
    <property type="entry name" value="TPR-like"/>
    <property type="match status" value="3"/>
</dbReference>
<sequence>MSTQKQPRRFALLVGIDCYLAGDARRFSSGRCVSINDLEGCANDVNIMKEILNNDFGIPNPTVLTSPPSIQGAELPTFAGIEKAFDHIYDCTESGDIFFFYFSGHGARLRPIPGSPTGAAFDPSLLPMDFCLGEPAIRGWHLNQWLQKLSYKQVQVLAIIDSCHLGGSEESSERYRAPLNWDAINLLPQDGLAVHDIHGAGQNQPSPQTSWSMFPETFTLIAACEDDEKTAEMLVEGSWVGVFTKTIADILRSSKADEESLTYRHLKERLARRLPAQHSVVHGRDRLPFLGDGRFRPLSHLIAWFQDGKVHLPIGKAHGVHSSSEFVPISAPGRFAFRMDYIEDFYSAVRLQPEVCEALNRDDFRVVAFRWSLGSRQLRVSYDATVNSTLQEYIRNAVKRRISSAVEFAVTGHSDKRHSDSLHINQQPCGGFLIQRPTHLMGYEGLAYDSSISANTIDHTAEKVADHILRVSLFEQALQLRDKTSQGPKPFDALIQPVHGISAMGSFPHNQKFVFRFHNKCEQDLFLTIINFCPGFGIRQGFPEDGLSARVRAHETIAFPFTMNMADELKMPAMINEEQVIRDIVRIIVVQGGGVPWKSLEQPNIWSSGQERSRGPTQYSDCVVVGKHRKWWMVDQEIITITDGLKPVPQHPLGRALSSLDERLKQAMQQFRLGCQLYLSFSRTGTIEDINHAIREIQHAIANTTGAGKEVEVMRATLGEIGFSLSQKSAHIESVEYLKIAVEATRASGLCGVSREKLLNQLGTLLGRLFVCTEDSAHLEEAIRVTKEAVSATNGNYLEQATALINLCNRLSERFKHSGLVSHLDEAIDFGREAMEKTQRIPQYCNIQTSIAANLVLSLCDRFSVTGRNEDLDEGINLCAIAVLQASPSDPNRALWLNNLGLAHNHQYSVSKNMNDLDEAIRVTQDALTSIPPQHPARNGIIFNLASRLRDRSRSTGSIQDLNEAVRYFREIQVSEDTGGIISQTIERSKRLSLLGVSLGERFEQTHQRTDIEESVKILKMSLAAQPKGSTERGVRLQNVANSLRSKFELLRDVQDIEEAISLRRQVLQGDFDFGLDREELLESMAVDLHLKAMKTKSLVDLKQAIQGWKQTIASTSEGQSEKASRLERLAKVLFTSFKITGDTSNLDAAVDSCRNALSVATSLSDCIDIRRTLSNCLSARASHTGAMKDTDECIELSEETLENSAIENSDKRIFLSSLGSCFQLRYSTTGSMDDLNQSIRFNRESMDISPADDGQKPFGVCNVATALLTRFQRTGQMIDINEAIRLLKELLSTWPGDVEDEIVFRTNLAGLLAERFVRTLNFHDIDEAIKLARQTIPYNHANRPSRLNNLSGLLQRRYKHSKQLKDLTEAVEFSREAALTMNRKNPNQAALLCNLAVVLDEKHRISMASEDLDEAIRFGKEAVENTGLDHPERARRIFFLGLDLEHRYAHSRDLDDLETAKRFHLEALYATNSGVNVRIHAGHRFMSICDIAAQHDEAFSAAETVVALIPLMASLSLPPADKQHFLSQVVGHTSDAAAIVLAVGKRPAFAVELLETGRGVIASTLQDLRADITTLARFDPELARRFVEVRNKLDAPITVSSTEADLPIKSHGRIVEAFPFEGDQRHEASGQLSDLLTEIRDVPGFERFLLAGTETQMREAAAEGPIIIINVGAHRRDALIIDQSGIRALELSGLSIEDIHSRTNTLDSVRTLEWLWDVVVGPVLDFLGFTGTPDEGMPWPRVWWIPAGVLVRFPLHAAGYHLRRKSETAMDRVISSYSSSVKAITNARRQRLLVDGDPGSGSNAILVSMSETPRHSSLQHAKREIEEVSKICSSMGLPFEHPESNNRDVLEALDNCKVFHFAGHGGTHPTDPLKSLLLLKDYDSLPLTVGSLLDKNLQSKRPFLAYLSACGTGQIKDKNSVDESIHLTSAFQLAGFRHVVGTLWSVDDAVCVDVARATYEAIQEHGFRDTSVSLGLHRGLRSLRDRWVASETDPTVPRRDIKVPRFEDRRLLWVPYVHYGP</sequence>
<dbReference type="InterPro" id="IPR011990">
    <property type="entry name" value="TPR-like_helical_dom_sf"/>
</dbReference>
<reference evidence="4" key="1">
    <citation type="journal article" date="2020" name="Phytopathology">
        <title>Genome sequence and comparative analysis of Colletotrichum gloeosporioides isolated from Liriodendron leaves.</title>
        <authorList>
            <person name="Fu F.F."/>
            <person name="Hao Z."/>
            <person name="Wang P."/>
            <person name="Lu Y."/>
            <person name="Xue L.J."/>
            <person name="Wei G."/>
            <person name="Tian Y."/>
            <person name="Baishi H."/>
            <person name="Xu H."/>
            <person name="Shi J."/>
            <person name="Cheng T."/>
            <person name="Wang G."/>
            <person name="Yi Y."/>
            <person name="Chen J."/>
        </authorList>
    </citation>
    <scope>NUCLEOTIDE SEQUENCE</scope>
    <source>
        <strain evidence="4">Lc1</strain>
    </source>
</reference>
<comment type="caution">
    <text evidence="4">The sequence shown here is derived from an EMBL/GenBank/DDBJ whole genome shotgun (WGS) entry which is preliminary data.</text>
</comment>
<dbReference type="InterPro" id="IPR011600">
    <property type="entry name" value="Pept_C14_caspase"/>
</dbReference>
<feature type="domain" description="Peptidase C14 caspase" evidence="2">
    <location>
        <begin position="8"/>
        <end position="274"/>
    </location>
</feature>
<evidence type="ECO:0000313" key="5">
    <source>
        <dbReference type="Proteomes" id="UP000613401"/>
    </source>
</evidence>
<dbReference type="GeneID" id="69007737"/>
<dbReference type="GO" id="GO:0006508">
    <property type="term" value="P:proteolysis"/>
    <property type="evidence" value="ECO:0007669"/>
    <property type="project" value="InterPro"/>
</dbReference>
<protein>
    <recommendedName>
        <fullName evidence="6">CHAT domain-containing protein</fullName>
    </recommendedName>
</protein>
<dbReference type="Pfam" id="PF00656">
    <property type="entry name" value="Peptidase_C14"/>
    <property type="match status" value="1"/>
</dbReference>
<dbReference type="GO" id="GO:0004197">
    <property type="term" value="F:cysteine-type endopeptidase activity"/>
    <property type="evidence" value="ECO:0007669"/>
    <property type="project" value="InterPro"/>
</dbReference>
<dbReference type="RefSeq" id="XP_045263374.1">
    <property type="nucleotide sequence ID" value="XM_045400701.1"/>
</dbReference>
<dbReference type="InterPro" id="IPR050452">
    <property type="entry name" value="Metacaspase"/>
</dbReference>
<organism evidence="4 5">
    <name type="scientific">Colletotrichum gloeosporioides</name>
    <name type="common">Anthracnose fungus</name>
    <name type="synonym">Glomerella cingulata</name>
    <dbReference type="NCBI Taxonomy" id="474922"/>
    <lineage>
        <taxon>Eukaryota</taxon>
        <taxon>Fungi</taxon>
        <taxon>Dikarya</taxon>
        <taxon>Ascomycota</taxon>
        <taxon>Pezizomycotina</taxon>
        <taxon>Sordariomycetes</taxon>
        <taxon>Hypocreomycetidae</taxon>
        <taxon>Glomerellales</taxon>
        <taxon>Glomerellaceae</taxon>
        <taxon>Colletotrichum</taxon>
        <taxon>Colletotrichum gloeosporioides species complex</taxon>
    </lineage>
</organism>
<evidence type="ECO:0000259" key="2">
    <source>
        <dbReference type="Pfam" id="PF00656"/>
    </source>
</evidence>
<keyword evidence="5" id="KW-1185">Reference proteome</keyword>
<dbReference type="GO" id="GO:0005737">
    <property type="term" value="C:cytoplasm"/>
    <property type="evidence" value="ECO:0007669"/>
    <property type="project" value="TreeGrafter"/>
</dbReference>
<dbReference type="Gene3D" id="3.40.50.1460">
    <property type="match status" value="1"/>
</dbReference>
<comment type="similarity">
    <text evidence="1">Belongs to the peptidase C14B family.</text>
</comment>
<name>A0A8H4FJC7_COLGL</name>
<evidence type="ECO:0008006" key="6">
    <source>
        <dbReference type="Google" id="ProtNLM"/>
    </source>
</evidence>
<dbReference type="Proteomes" id="UP000613401">
    <property type="component" value="Unassembled WGS sequence"/>
</dbReference>
<dbReference type="Gene3D" id="1.25.40.10">
    <property type="entry name" value="Tetratricopeptide repeat domain"/>
    <property type="match status" value="2"/>
</dbReference>
<gene>
    <name evidence="4" type="ORF">GCG54_00000565</name>
</gene>
<reference evidence="4" key="2">
    <citation type="submission" date="2020-03" db="EMBL/GenBank/DDBJ databases">
        <authorList>
            <person name="Fu F.-F."/>
            <person name="Chen J."/>
        </authorList>
    </citation>
    <scope>NUCLEOTIDE SEQUENCE</scope>
    <source>
        <strain evidence="4">Lc1</strain>
    </source>
</reference>
<dbReference type="PANTHER" id="PTHR48104">
    <property type="entry name" value="METACASPASE-4"/>
    <property type="match status" value="1"/>
</dbReference>
<accession>A0A8H4FJC7</accession>
<dbReference type="InterPro" id="IPR024983">
    <property type="entry name" value="CHAT_dom"/>
</dbReference>
<dbReference type="Pfam" id="PF12770">
    <property type="entry name" value="CHAT"/>
    <property type="match status" value="1"/>
</dbReference>
<dbReference type="EMBL" id="WVTB01000050">
    <property type="protein sequence ID" value="KAF3804215.1"/>
    <property type="molecule type" value="Genomic_DNA"/>
</dbReference>
<proteinExistence type="inferred from homology"/>
<evidence type="ECO:0000259" key="3">
    <source>
        <dbReference type="Pfam" id="PF12770"/>
    </source>
</evidence>
<dbReference type="PANTHER" id="PTHR48104:SF30">
    <property type="entry name" value="METACASPASE-1"/>
    <property type="match status" value="1"/>
</dbReference>
<evidence type="ECO:0000256" key="1">
    <source>
        <dbReference type="ARBA" id="ARBA00009005"/>
    </source>
</evidence>
<feature type="domain" description="CHAT" evidence="3">
    <location>
        <begin position="1711"/>
        <end position="2021"/>
    </location>
</feature>